<evidence type="ECO:0000313" key="6">
    <source>
        <dbReference type="EMBL" id="KKU19310.1"/>
    </source>
</evidence>
<name>A0A0G1REG8_9BACT</name>
<evidence type="ECO:0000256" key="1">
    <source>
        <dbReference type="ARBA" id="ARBA00004370"/>
    </source>
</evidence>
<keyword evidence="6" id="KW-0808">Transferase</keyword>
<dbReference type="GO" id="GO:0016740">
    <property type="term" value="F:transferase activity"/>
    <property type="evidence" value="ECO:0007669"/>
    <property type="project" value="UniProtKB-KW"/>
</dbReference>
<gene>
    <name evidence="6" type="ORF">UX27_C0007G0004</name>
</gene>
<dbReference type="InterPro" id="IPR001460">
    <property type="entry name" value="PCN-bd_Tpept"/>
</dbReference>
<dbReference type="PATRIC" id="fig|1618614.3.peg.115"/>
<dbReference type="Gene3D" id="3.40.710.10">
    <property type="entry name" value="DD-peptidase/beta-lactamase superfamily"/>
    <property type="match status" value="1"/>
</dbReference>
<comment type="subcellular location">
    <subcellularLocation>
        <location evidence="1">Membrane</location>
    </subcellularLocation>
</comment>
<comment type="caution">
    <text evidence="6">The sequence shown here is derived from an EMBL/GenBank/DDBJ whole genome shotgun (WGS) entry which is preliminary data.</text>
</comment>
<proteinExistence type="predicted"/>
<dbReference type="Proteomes" id="UP000034644">
    <property type="component" value="Unassembled WGS sequence"/>
</dbReference>
<dbReference type="EMBL" id="LCLO01000007">
    <property type="protein sequence ID" value="KKU19310.1"/>
    <property type="molecule type" value="Genomic_DNA"/>
</dbReference>
<evidence type="ECO:0000259" key="5">
    <source>
        <dbReference type="Pfam" id="PF03717"/>
    </source>
</evidence>
<evidence type="ECO:0000313" key="7">
    <source>
        <dbReference type="Proteomes" id="UP000034644"/>
    </source>
</evidence>
<dbReference type="InterPro" id="IPR036138">
    <property type="entry name" value="PBP_dimer_sf"/>
</dbReference>
<feature type="domain" description="Penicillin-binding protein transpeptidase" evidence="4">
    <location>
        <begin position="254"/>
        <end position="562"/>
    </location>
</feature>
<keyword evidence="3" id="KW-1133">Transmembrane helix</keyword>
<organism evidence="6 7">
    <name type="scientific">Candidatus Azambacteria bacterium GW2011_GWA2_45_90</name>
    <dbReference type="NCBI Taxonomy" id="1618614"/>
    <lineage>
        <taxon>Bacteria</taxon>
        <taxon>Candidatus Azamiibacteriota</taxon>
    </lineage>
</organism>
<dbReference type="GO" id="GO:0008658">
    <property type="term" value="F:penicillin binding"/>
    <property type="evidence" value="ECO:0007669"/>
    <property type="project" value="InterPro"/>
</dbReference>
<evidence type="ECO:0000259" key="4">
    <source>
        <dbReference type="Pfam" id="PF00905"/>
    </source>
</evidence>
<evidence type="ECO:0000256" key="3">
    <source>
        <dbReference type="SAM" id="Phobius"/>
    </source>
</evidence>
<reference evidence="6 7" key="1">
    <citation type="journal article" date="2015" name="Nature">
        <title>rRNA introns, odd ribosomes, and small enigmatic genomes across a large radiation of phyla.</title>
        <authorList>
            <person name="Brown C.T."/>
            <person name="Hug L.A."/>
            <person name="Thomas B.C."/>
            <person name="Sharon I."/>
            <person name="Castelle C.J."/>
            <person name="Singh A."/>
            <person name="Wilkins M.J."/>
            <person name="Williams K.H."/>
            <person name="Banfield J.F."/>
        </authorList>
    </citation>
    <scope>NUCLEOTIDE SEQUENCE [LARGE SCALE GENOMIC DNA]</scope>
</reference>
<keyword evidence="3" id="KW-0812">Transmembrane</keyword>
<dbReference type="AlphaFoldDB" id="A0A0G1REG8"/>
<feature type="transmembrane region" description="Helical" evidence="3">
    <location>
        <begin position="12"/>
        <end position="34"/>
    </location>
</feature>
<dbReference type="InterPro" id="IPR005311">
    <property type="entry name" value="PBP_dimer"/>
</dbReference>
<dbReference type="InterPro" id="IPR012338">
    <property type="entry name" value="Beta-lactam/transpept-like"/>
</dbReference>
<dbReference type="PANTHER" id="PTHR30627">
    <property type="entry name" value="PEPTIDOGLYCAN D,D-TRANSPEPTIDASE"/>
    <property type="match status" value="1"/>
</dbReference>
<dbReference type="SUPFAM" id="SSF56601">
    <property type="entry name" value="beta-lactamase/transpeptidase-like"/>
    <property type="match status" value="1"/>
</dbReference>
<evidence type="ECO:0000256" key="2">
    <source>
        <dbReference type="ARBA" id="ARBA00023136"/>
    </source>
</evidence>
<sequence length="577" mass="63900">MSIMRLQKRPAIWRIYALAGLFFLIELTIVARLFSLQILKHDFYVAQALEQRQFTTTLVPNRGEIFSRDKFNELYPLVINKKFNLLFAVPKDVEEPLETAKKLSQAAGLSEDEVLNVLNKKSDPYEPLKHKIDDELARRIDDLDLKGVGFAPEIVRYWPEQNLASQLTGYFGFKNGIENGQYGLEEFYEQELRGSSGTFEGEKDTQGYWIAAGERNVSPAKDGGNLILTIDRNIQFKAEEKLKEAVEKHQAEGGTIIVMEPKTGNILALASVPNFNPNEYQKADVGLFKNPAVSNLFEPGSVFKAITMAAGLNEGKVEPNTVYEDKGEVRFGGYVIKNSDYKAHGEQTMTQVLEKSLNTGAIFVQNQLGREPFKNYLKEFGFNEKTGIDLMGEIKSDISNLEKKGEARDINFATASFGQGVAVTPIALLRAFGALANGGNLVKPRVVDEIVREGGDSKKIETVTVRRVISESAASRITAMLISAVRNGYGRHAGVPGYFVAGKTGTAQVPAPDKKGYSDKTIHSFVGFAPAWNPAFVILVKLDNPQGVRFAETSAAPVFKEVASFILNYYEIPPDEK</sequence>
<protein>
    <submittedName>
        <fullName evidence="6">Peptidoglycan glycosyltransferase</fullName>
    </submittedName>
</protein>
<dbReference type="Pfam" id="PF03717">
    <property type="entry name" value="PBP_dimer"/>
    <property type="match status" value="1"/>
</dbReference>
<dbReference type="InterPro" id="IPR050515">
    <property type="entry name" value="Beta-lactam/transpept"/>
</dbReference>
<dbReference type="GO" id="GO:0005886">
    <property type="term" value="C:plasma membrane"/>
    <property type="evidence" value="ECO:0007669"/>
    <property type="project" value="TreeGrafter"/>
</dbReference>
<dbReference type="GO" id="GO:0071555">
    <property type="term" value="P:cell wall organization"/>
    <property type="evidence" value="ECO:0007669"/>
    <property type="project" value="TreeGrafter"/>
</dbReference>
<feature type="domain" description="Penicillin-binding protein dimerisation" evidence="5">
    <location>
        <begin position="59"/>
        <end position="209"/>
    </location>
</feature>
<dbReference type="PANTHER" id="PTHR30627:SF1">
    <property type="entry name" value="PEPTIDOGLYCAN D,D-TRANSPEPTIDASE FTSI"/>
    <property type="match status" value="1"/>
</dbReference>
<dbReference type="Gene3D" id="3.30.450.330">
    <property type="match status" value="1"/>
</dbReference>
<accession>A0A0G1REG8</accession>
<dbReference type="Gene3D" id="3.90.1310.10">
    <property type="entry name" value="Penicillin-binding protein 2a (Domain 2)"/>
    <property type="match status" value="1"/>
</dbReference>
<keyword evidence="2 3" id="KW-0472">Membrane</keyword>
<dbReference type="Pfam" id="PF00905">
    <property type="entry name" value="Transpeptidase"/>
    <property type="match status" value="1"/>
</dbReference>
<dbReference type="SUPFAM" id="SSF56519">
    <property type="entry name" value="Penicillin binding protein dimerisation domain"/>
    <property type="match status" value="1"/>
</dbReference>